<dbReference type="Gene3D" id="3.40.640.10">
    <property type="entry name" value="Type I PLP-dependent aspartate aminotransferase-like (Major domain)"/>
    <property type="match status" value="1"/>
</dbReference>
<dbReference type="PANTHER" id="PTHR11601">
    <property type="entry name" value="CYSTEINE DESULFURYLASE FAMILY MEMBER"/>
    <property type="match status" value="1"/>
</dbReference>
<evidence type="ECO:0000256" key="2">
    <source>
        <dbReference type="ARBA" id="ARBA00006490"/>
    </source>
</evidence>
<dbReference type="PROSITE" id="PS00595">
    <property type="entry name" value="AA_TRANSFER_CLASS_5"/>
    <property type="match status" value="1"/>
</dbReference>
<keyword evidence="5" id="KW-0479">Metal-binding</keyword>
<keyword evidence="7" id="KW-0408">Iron</keyword>
<dbReference type="FunFam" id="3.40.640.10:FF:000084">
    <property type="entry name" value="IscS-like cysteine desulfurase"/>
    <property type="match status" value="1"/>
</dbReference>
<evidence type="ECO:0000259" key="11">
    <source>
        <dbReference type="Pfam" id="PF00266"/>
    </source>
</evidence>
<evidence type="ECO:0000313" key="12">
    <source>
        <dbReference type="EMBL" id="CRL34436.1"/>
    </source>
</evidence>
<evidence type="ECO:0000256" key="8">
    <source>
        <dbReference type="ARBA" id="ARBA00023014"/>
    </source>
</evidence>
<dbReference type="GO" id="GO:0051536">
    <property type="term" value="F:iron-sulfur cluster binding"/>
    <property type="evidence" value="ECO:0007669"/>
    <property type="project" value="UniProtKB-KW"/>
</dbReference>
<comment type="cofactor">
    <cofactor evidence="1 10">
        <name>pyridoxal 5'-phosphate</name>
        <dbReference type="ChEBI" id="CHEBI:597326"/>
    </cofactor>
</comment>
<organism evidence="12 13">
    <name type="scientific">Roseburia inulinivorans</name>
    <dbReference type="NCBI Taxonomy" id="360807"/>
    <lineage>
        <taxon>Bacteria</taxon>
        <taxon>Bacillati</taxon>
        <taxon>Bacillota</taxon>
        <taxon>Clostridia</taxon>
        <taxon>Lachnospirales</taxon>
        <taxon>Lachnospiraceae</taxon>
        <taxon>Roseburia</taxon>
    </lineage>
</organism>
<feature type="domain" description="Aminotransferase class V" evidence="11">
    <location>
        <begin position="25"/>
        <end position="386"/>
    </location>
</feature>
<evidence type="ECO:0000256" key="9">
    <source>
        <dbReference type="ARBA" id="ARBA00050776"/>
    </source>
</evidence>
<comment type="similarity">
    <text evidence="2">Belongs to the class-V pyridoxal-phosphate-dependent aminotransferase family. NifS/IscS subfamily.</text>
</comment>
<evidence type="ECO:0000256" key="7">
    <source>
        <dbReference type="ARBA" id="ARBA00023004"/>
    </source>
</evidence>
<dbReference type="PIRSF" id="PIRSF005572">
    <property type="entry name" value="NifS"/>
    <property type="match status" value="1"/>
</dbReference>
<dbReference type="EMBL" id="CVRS01000037">
    <property type="protein sequence ID" value="CRL34436.1"/>
    <property type="molecule type" value="Genomic_DNA"/>
</dbReference>
<dbReference type="NCBIfam" id="NF002806">
    <property type="entry name" value="PRK02948.1"/>
    <property type="match status" value="1"/>
</dbReference>
<dbReference type="Gene3D" id="3.90.1150.10">
    <property type="entry name" value="Aspartate Aminotransferase, domain 1"/>
    <property type="match status" value="1"/>
</dbReference>
<dbReference type="AlphaFoldDB" id="A0A0M6WE84"/>
<keyword evidence="4" id="KW-0808">Transferase</keyword>
<dbReference type="InterPro" id="IPR015421">
    <property type="entry name" value="PyrdxlP-dep_Trfase_major"/>
</dbReference>
<dbReference type="Proteomes" id="UP000049828">
    <property type="component" value="Unassembled WGS sequence"/>
</dbReference>
<evidence type="ECO:0000313" key="13">
    <source>
        <dbReference type="Proteomes" id="UP000049828"/>
    </source>
</evidence>
<dbReference type="SUPFAM" id="SSF53383">
    <property type="entry name" value="PLP-dependent transferases"/>
    <property type="match status" value="1"/>
</dbReference>
<dbReference type="Gene3D" id="1.10.260.50">
    <property type="match status" value="1"/>
</dbReference>
<dbReference type="InterPro" id="IPR000192">
    <property type="entry name" value="Aminotrans_V_dom"/>
</dbReference>
<comment type="catalytic activity">
    <reaction evidence="9">
        <text>(sulfur carrier)-H + L-cysteine = (sulfur carrier)-SH + L-alanine</text>
        <dbReference type="Rhea" id="RHEA:43892"/>
        <dbReference type="Rhea" id="RHEA-COMP:14737"/>
        <dbReference type="Rhea" id="RHEA-COMP:14739"/>
        <dbReference type="ChEBI" id="CHEBI:29917"/>
        <dbReference type="ChEBI" id="CHEBI:35235"/>
        <dbReference type="ChEBI" id="CHEBI:57972"/>
        <dbReference type="ChEBI" id="CHEBI:64428"/>
        <dbReference type="EC" id="2.8.1.7"/>
    </reaction>
</comment>
<proteinExistence type="inferred from homology"/>
<dbReference type="Pfam" id="PF00266">
    <property type="entry name" value="Aminotran_5"/>
    <property type="match status" value="1"/>
</dbReference>
<evidence type="ECO:0000256" key="1">
    <source>
        <dbReference type="ARBA" id="ARBA00001933"/>
    </source>
</evidence>
<evidence type="ECO:0000256" key="5">
    <source>
        <dbReference type="ARBA" id="ARBA00022723"/>
    </source>
</evidence>
<evidence type="ECO:0000256" key="3">
    <source>
        <dbReference type="ARBA" id="ARBA00012239"/>
    </source>
</evidence>
<evidence type="ECO:0000256" key="6">
    <source>
        <dbReference type="ARBA" id="ARBA00022898"/>
    </source>
</evidence>
<dbReference type="GO" id="GO:0046872">
    <property type="term" value="F:metal ion binding"/>
    <property type="evidence" value="ECO:0007669"/>
    <property type="project" value="UniProtKB-KW"/>
</dbReference>
<keyword evidence="13" id="KW-1185">Reference proteome</keyword>
<evidence type="ECO:0000256" key="10">
    <source>
        <dbReference type="RuleBase" id="RU004504"/>
    </source>
</evidence>
<dbReference type="PANTHER" id="PTHR11601:SF34">
    <property type="entry name" value="CYSTEINE DESULFURASE"/>
    <property type="match status" value="1"/>
</dbReference>
<name>A0A0M6WE84_9FIRM</name>
<dbReference type="EC" id="2.8.1.7" evidence="3"/>
<dbReference type="InterPro" id="IPR015422">
    <property type="entry name" value="PyrdxlP-dep_Trfase_small"/>
</dbReference>
<dbReference type="InterPro" id="IPR020578">
    <property type="entry name" value="Aminotrans_V_PyrdxlP_BS"/>
</dbReference>
<dbReference type="InterPro" id="IPR016454">
    <property type="entry name" value="Cysteine_dSase"/>
</dbReference>
<gene>
    <name evidence="12" type="ORF">RIL183_14821</name>
</gene>
<dbReference type="STRING" id="360807.ERS852392_01799"/>
<evidence type="ECO:0000256" key="4">
    <source>
        <dbReference type="ARBA" id="ARBA00022679"/>
    </source>
</evidence>
<accession>A0A0M6WE84</accession>
<dbReference type="InterPro" id="IPR015424">
    <property type="entry name" value="PyrdxlP-dep_Trfase"/>
</dbReference>
<dbReference type="GO" id="GO:0031071">
    <property type="term" value="F:cysteine desulfurase activity"/>
    <property type="evidence" value="ECO:0007669"/>
    <property type="project" value="UniProtKB-EC"/>
</dbReference>
<sequence>MSAFGSARFINLVYERSEEKMSKQIYLDNAATTQMSDAVKQAMEPYLQENYGNASTAYSIGEDARRELEKSREVIAATLHAKTSEIYFTSGGSESDNWAVKNIAAACKKKGRHIITTNIEHHAILNSCEYLEKLGYDVTYLEVDGDGLISPEQVMDAIRPDTTLISVMFANNEVGTIEPIYQIGKIAREKQILFHTDAVQAYAQIPLSVNYYPVDLLSASAHKFHGPKGVGFLYIRDGIDIPSFIHGGSQERGKRAGTENVAGIVGMAKAAEIAYGNMRKRVQKEIMLRNYLIERVMHEIPDAKLNGHRSIRLPGNVNFSFKGLEGASLLILLDEDGICASGGSACNTGEERISYVIKALGVPEEYAPGTIRITLCGDTTRADVDAALVSLKRNIAILRG</sequence>
<protein>
    <recommendedName>
        <fullName evidence="3">cysteine desulfurase</fullName>
        <ecNumber evidence="3">2.8.1.7</ecNumber>
    </recommendedName>
</protein>
<keyword evidence="8" id="KW-0411">Iron-sulfur</keyword>
<keyword evidence="6" id="KW-0663">Pyridoxal phosphate</keyword>
<reference evidence="13" key="1">
    <citation type="submission" date="2015-05" db="EMBL/GenBank/DDBJ databases">
        <authorList>
            <consortium name="Pathogen Informatics"/>
        </authorList>
    </citation>
    <scope>NUCLEOTIDE SEQUENCE [LARGE SCALE GENOMIC DNA]</scope>
    <source>
        <strain evidence="13">L1-83</strain>
    </source>
</reference>